<reference evidence="2 3" key="1">
    <citation type="submission" date="2024-01" db="EMBL/GenBank/DDBJ databases">
        <title>A draft genome for the cacao thread blight pathogen Marasmiellus scandens.</title>
        <authorList>
            <person name="Baruah I.K."/>
            <person name="Leung J."/>
            <person name="Bukari Y."/>
            <person name="Amoako-Attah I."/>
            <person name="Meinhardt L.W."/>
            <person name="Bailey B.A."/>
            <person name="Cohen S.P."/>
        </authorList>
    </citation>
    <scope>NUCLEOTIDE SEQUENCE [LARGE SCALE GENOMIC DNA]</scope>
    <source>
        <strain evidence="2 3">GH-19</strain>
    </source>
</reference>
<feature type="compositionally biased region" description="Acidic residues" evidence="1">
    <location>
        <begin position="81"/>
        <end position="91"/>
    </location>
</feature>
<feature type="region of interest" description="Disordered" evidence="1">
    <location>
        <begin position="215"/>
        <end position="284"/>
    </location>
</feature>
<evidence type="ECO:0000256" key="1">
    <source>
        <dbReference type="SAM" id="MobiDB-lite"/>
    </source>
</evidence>
<feature type="compositionally biased region" description="Low complexity" evidence="1">
    <location>
        <begin position="215"/>
        <end position="224"/>
    </location>
</feature>
<organism evidence="2 3">
    <name type="scientific">Marasmiellus scandens</name>
    <dbReference type="NCBI Taxonomy" id="2682957"/>
    <lineage>
        <taxon>Eukaryota</taxon>
        <taxon>Fungi</taxon>
        <taxon>Dikarya</taxon>
        <taxon>Basidiomycota</taxon>
        <taxon>Agaricomycotina</taxon>
        <taxon>Agaricomycetes</taxon>
        <taxon>Agaricomycetidae</taxon>
        <taxon>Agaricales</taxon>
        <taxon>Marasmiineae</taxon>
        <taxon>Omphalotaceae</taxon>
        <taxon>Marasmiellus</taxon>
    </lineage>
</organism>
<feature type="region of interest" description="Disordered" evidence="1">
    <location>
        <begin position="154"/>
        <end position="194"/>
    </location>
</feature>
<gene>
    <name evidence="2" type="ORF">VKT23_016163</name>
</gene>
<name>A0ABR1IYG0_9AGAR</name>
<proteinExistence type="predicted"/>
<protein>
    <submittedName>
        <fullName evidence="2">Uncharacterized protein</fullName>
    </submittedName>
</protein>
<keyword evidence="3" id="KW-1185">Reference proteome</keyword>
<sequence length="368" mass="37445">MKIPTGEQTERGWSRSLCDQLMSASVVLHDAAILYETLCSGCNCHSDDCPAKLGPNGPNGAPDSKDDLKGKAFSVDKTQDSEDEDMPDLDPPEGTTYATSLVQELLRLCPSADASLALMAWAGAFLGTEDSNDTETPLLDLDALDAVNAGLGTSASTSVPGPSDMHASASTPHVSVPGPSNMHASTPHVSGPTPSASGISLAYGLSGLAELASALPSTSSSAPPTATPPPPAAAISPSPPPLPAASVAVASAPPPPPAVASTAAATARPPPPAAPVAGPVVISDDEDYEPDEAELVQMYGGHVPPPPPQLTRAQASSGPAYLVVSGRPIHSGGRGRGYGIYFTWSETAERVLGVSRANFKRYDTLVSE</sequence>
<evidence type="ECO:0000313" key="3">
    <source>
        <dbReference type="Proteomes" id="UP001498398"/>
    </source>
</evidence>
<evidence type="ECO:0000313" key="2">
    <source>
        <dbReference type="EMBL" id="KAK7442565.1"/>
    </source>
</evidence>
<feature type="region of interest" description="Disordered" evidence="1">
    <location>
        <begin position="75"/>
        <end position="95"/>
    </location>
</feature>
<dbReference type="Proteomes" id="UP001498398">
    <property type="component" value="Unassembled WGS sequence"/>
</dbReference>
<dbReference type="EMBL" id="JBANRG010000058">
    <property type="protein sequence ID" value="KAK7442565.1"/>
    <property type="molecule type" value="Genomic_DNA"/>
</dbReference>
<feature type="compositionally biased region" description="Polar residues" evidence="1">
    <location>
        <begin position="182"/>
        <end position="194"/>
    </location>
</feature>
<comment type="caution">
    <text evidence="2">The sequence shown here is derived from an EMBL/GenBank/DDBJ whole genome shotgun (WGS) entry which is preliminary data.</text>
</comment>
<feature type="compositionally biased region" description="Pro residues" evidence="1">
    <location>
        <begin position="225"/>
        <end position="243"/>
    </location>
</feature>
<accession>A0ABR1IYG0</accession>